<dbReference type="RefSeq" id="WP_235705935.1">
    <property type="nucleotide sequence ID" value="NZ_JAKGBZ010000064.1"/>
</dbReference>
<dbReference type="Pfam" id="PF05425">
    <property type="entry name" value="CopD"/>
    <property type="match status" value="1"/>
</dbReference>
<sequence length="311" mass="32346">MSVSTDLLVRGVARGIHVAASLAILGTTAGYRLFAQAGLQRDKSSAARNAQNAIVKFLRASFAVVVIAGLIWLLCEAIYASGSNQITSGFDAILPLLRDTNFGHLLIIRMILMAGAVLVFGHGQSNRRVLLAGSFAAVAVALQAGLGHGAAMGGAEGHLLLATLILHLLAAGLWLGGLVSLLIVVKAVTPEAAFRAATWFSRLGIACVITIAVTAAIQGWYLIGSIPALTGTAYGLVAVGKLALFLILLAIAAMNRWQTSRLTTPSGQHAKEFLYKSIAIETAIGLTVVVLAGILMELPPAMDIAKMNMTG</sequence>
<evidence type="ECO:0000256" key="1">
    <source>
        <dbReference type="ARBA" id="ARBA00004651"/>
    </source>
</evidence>
<keyword evidence="3 6" id="KW-0812">Transmembrane</keyword>
<feature type="transmembrane region" description="Helical" evidence="6">
    <location>
        <begin position="102"/>
        <end position="122"/>
    </location>
</feature>
<keyword evidence="4 6" id="KW-1133">Transmembrane helix</keyword>
<evidence type="ECO:0000256" key="4">
    <source>
        <dbReference type="ARBA" id="ARBA00022989"/>
    </source>
</evidence>
<evidence type="ECO:0000313" key="9">
    <source>
        <dbReference type="Proteomes" id="UP001521209"/>
    </source>
</evidence>
<evidence type="ECO:0000256" key="3">
    <source>
        <dbReference type="ARBA" id="ARBA00022692"/>
    </source>
</evidence>
<dbReference type="InterPro" id="IPR032694">
    <property type="entry name" value="CopC/D"/>
</dbReference>
<feature type="transmembrane region" description="Helical" evidence="6">
    <location>
        <begin position="273"/>
        <end position="296"/>
    </location>
</feature>
<keyword evidence="9" id="KW-1185">Reference proteome</keyword>
<feature type="domain" description="Copper resistance protein D" evidence="7">
    <location>
        <begin position="195"/>
        <end position="295"/>
    </location>
</feature>
<name>A0ABS9E0S6_9PROT</name>
<dbReference type="Proteomes" id="UP001521209">
    <property type="component" value="Unassembled WGS sequence"/>
</dbReference>
<evidence type="ECO:0000256" key="2">
    <source>
        <dbReference type="ARBA" id="ARBA00022475"/>
    </source>
</evidence>
<proteinExistence type="predicted"/>
<reference evidence="8 9" key="1">
    <citation type="submission" date="2022-01" db="EMBL/GenBank/DDBJ databases">
        <authorList>
            <person name="Won M."/>
            <person name="Kim S.-J."/>
            <person name="Kwon S.-W."/>
        </authorList>
    </citation>
    <scope>NUCLEOTIDE SEQUENCE [LARGE SCALE GENOMIC DNA]</scope>
    <source>
        <strain evidence="8 9">KCTC 23505</strain>
    </source>
</reference>
<comment type="subcellular location">
    <subcellularLocation>
        <location evidence="1">Cell membrane</location>
        <topology evidence="1">Multi-pass membrane protein</topology>
    </subcellularLocation>
</comment>
<keyword evidence="5 6" id="KW-0472">Membrane</keyword>
<dbReference type="EMBL" id="JAKGBZ010000064">
    <property type="protein sequence ID" value="MCF3948621.1"/>
    <property type="molecule type" value="Genomic_DNA"/>
</dbReference>
<feature type="transmembrane region" description="Helical" evidence="6">
    <location>
        <begin position="57"/>
        <end position="82"/>
    </location>
</feature>
<feature type="transmembrane region" description="Helical" evidence="6">
    <location>
        <begin position="12"/>
        <end position="34"/>
    </location>
</feature>
<evidence type="ECO:0000259" key="7">
    <source>
        <dbReference type="Pfam" id="PF05425"/>
    </source>
</evidence>
<protein>
    <submittedName>
        <fullName evidence="8">CopD family protein</fullName>
    </submittedName>
</protein>
<dbReference type="PANTHER" id="PTHR34820">
    <property type="entry name" value="INNER MEMBRANE PROTEIN YEBZ"/>
    <property type="match status" value="1"/>
</dbReference>
<feature type="transmembrane region" description="Helical" evidence="6">
    <location>
        <begin position="233"/>
        <end position="252"/>
    </location>
</feature>
<feature type="transmembrane region" description="Helical" evidence="6">
    <location>
        <begin position="159"/>
        <end position="185"/>
    </location>
</feature>
<organism evidence="8 9">
    <name type="scientific">Acidiphilium iwatense</name>
    <dbReference type="NCBI Taxonomy" id="768198"/>
    <lineage>
        <taxon>Bacteria</taxon>
        <taxon>Pseudomonadati</taxon>
        <taxon>Pseudomonadota</taxon>
        <taxon>Alphaproteobacteria</taxon>
        <taxon>Acetobacterales</taxon>
        <taxon>Acidocellaceae</taxon>
        <taxon>Acidiphilium</taxon>
    </lineage>
</organism>
<comment type="caution">
    <text evidence="8">The sequence shown here is derived from an EMBL/GenBank/DDBJ whole genome shotgun (WGS) entry which is preliminary data.</text>
</comment>
<gene>
    <name evidence="8" type="ORF">L2A60_18335</name>
</gene>
<feature type="transmembrane region" description="Helical" evidence="6">
    <location>
        <begin position="197"/>
        <end position="221"/>
    </location>
</feature>
<keyword evidence="2" id="KW-1003">Cell membrane</keyword>
<evidence type="ECO:0000256" key="5">
    <source>
        <dbReference type="ARBA" id="ARBA00023136"/>
    </source>
</evidence>
<dbReference type="PANTHER" id="PTHR34820:SF4">
    <property type="entry name" value="INNER MEMBRANE PROTEIN YEBZ"/>
    <property type="match status" value="1"/>
</dbReference>
<dbReference type="InterPro" id="IPR008457">
    <property type="entry name" value="Cu-R_CopD_dom"/>
</dbReference>
<accession>A0ABS9E0S6</accession>
<evidence type="ECO:0000313" key="8">
    <source>
        <dbReference type="EMBL" id="MCF3948621.1"/>
    </source>
</evidence>
<evidence type="ECO:0000256" key="6">
    <source>
        <dbReference type="SAM" id="Phobius"/>
    </source>
</evidence>
<feature type="transmembrane region" description="Helical" evidence="6">
    <location>
        <begin position="129"/>
        <end position="147"/>
    </location>
</feature>